<dbReference type="InterPro" id="IPR032675">
    <property type="entry name" value="LRR_dom_sf"/>
</dbReference>
<feature type="domain" description="DUF7151" evidence="5">
    <location>
        <begin position="33"/>
        <end position="76"/>
    </location>
</feature>
<reference evidence="7" key="1">
    <citation type="submission" date="2018-09" db="EMBL/GenBank/DDBJ databases">
        <authorList>
            <person name="Livingstone P.G."/>
            <person name="Whitworth D.E."/>
        </authorList>
    </citation>
    <scope>NUCLEOTIDE SEQUENCE [LARGE SCALE GENOMIC DNA]</scope>
    <source>
        <strain evidence="7">CA040B</strain>
    </source>
</reference>
<dbReference type="Proteomes" id="UP000273405">
    <property type="component" value="Unassembled WGS sequence"/>
</dbReference>
<evidence type="ECO:0000256" key="3">
    <source>
        <dbReference type="ARBA" id="ARBA00023180"/>
    </source>
</evidence>
<feature type="region of interest" description="Disordered" evidence="4">
    <location>
        <begin position="89"/>
        <end position="112"/>
    </location>
</feature>
<organism evidence="6 7">
    <name type="scientific">Corallococcus sicarius</name>
    <dbReference type="NCBI Taxonomy" id="2316726"/>
    <lineage>
        <taxon>Bacteria</taxon>
        <taxon>Pseudomonadati</taxon>
        <taxon>Myxococcota</taxon>
        <taxon>Myxococcia</taxon>
        <taxon>Myxococcales</taxon>
        <taxon>Cystobacterineae</taxon>
        <taxon>Myxococcaceae</taxon>
        <taxon>Corallococcus</taxon>
    </lineage>
</organism>
<feature type="domain" description="DUF7151" evidence="5">
    <location>
        <begin position="85"/>
        <end position="127"/>
    </location>
</feature>
<dbReference type="SUPFAM" id="SSF52058">
    <property type="entry name" value="L domain-like"/>
    <property type="match status" value="2"/>
</dbReference>
<sequence>MRRTWGTWVAVLALMGSGCDAINIPEITQRAPLTRFLPEPPGEHCASGGQAVLSGLDEDRDGVLDDAEVSATEYVCADALPQVRTRTQVEPPGSHCVHGGQAVQSGLDSDGNGQLDDLEVSSTAYVCATTVPHILVRVQPVAPGAQCPRGGQVTHAGYDLNGNEHLEDEEVTRKVEVCNELAPVLARTRELPGSVAPCEQGGSVVEAGADLDLDGVLDAAEIQATAYACDVAPAHVRLQQYPASVGSIPCPTGGTSVDAFQDSNGDTRPDPGGFTTRVFVCDAARIHDGDLVVTSAVDLVSLEGIDRLRGDLLIEAPTLPEAIVPTLSIIDGSFIVQGNSNLKRLVLTTLRFVGEDVEIRDNAQLVELGLGDDSQGLLRVAGSLVVEENARLLSLGGLIALVPAESIVLRANNAMVDPGNLAHIRTLAGSLIIEDNLRMIRAPLHNLSEVQGDVRLLGNSGMGSPQGLEQLGTVDGTLELTANSKLDSLAPLGHLLSVGALDVLDNPQLPDTSGLVSLTRAGSIHIQGNPALVSVGDMPELAWVEQGFSVKHNAALQRVHGMPLLRHATGVTLVGNALLTSLEGFARLPQLSGLEVMGNPKLPTLGDFARLREVAIFNLQGNAGLKELGLGELARVTLDFVVVDNPKLPTCQATALAASVFPGTPFIEENDDAATCP</sequence>
<dbReference type="AlphaFoldDB" id="A0A3A8N5B6"/>
<dbReference type="PANTHER" id="PTHR31018">
    <property type="entry name" value="SPORULATION-SPECIFIC PROTEIN-RELATED"/>
    <property type="match status" value="1"/>
</dbReference>
<proteinExistence type="predicted"/>
<evidence type="ECO:0000256" key="4">
    <source>
        <dbReference type="SAM" id="MobiDB-lite"/>
    </source>
</evidence>
<dbReference type="InterPro" id="IPR055575">
    <property type="entry name" value="DUF7151"/>
</dbReference>
<dbReference type="EMBL" id="RAWG01000302">
    <property type="protein sequence ID" value="RKH36315.1"/>
    <property type="molecule type" value="Genomic_DNA"/>
</dbReference>
<dbReference type="InterPro" id="IPR051648">
    <property type="entry name" value="CWI-Assembly_Regulator"/>
</dbReference>
<evidence type="ECO:0000313" key="7">
    <source>
        <dbReference type="Proteomes" id="UP000273405"/>
    </source>
</evidence>
<comment type="caution">
    <text evidence="6">The sequence shown here is derived from an EMBL/GenBank/DDBJ whole genome shotgun (WGS) entry which is preliminary data.</text>
</comment>
<comment type="subcellular location">
    <subcellularLocation>
        <location evidence="1">Cell envelope</location>
    </subcellularLocation>
</comment>
<feature type="domain" description="DUF7151" evidence="5">
    <location>
        <begin position="135"/>
        <end position="178"/>
    </location>
</feature>
<protein>
    <recommendedName>
        <fullName evidence="5">DUF7151 domain-containing protein</fullName>
    </recommendedName>
</protein>
<keyword evidence="3" id="KW-0325">Glycoprotein</keyword>
<dbReference type="Pfam" id="PF23657">
    <property type="entry name" value="DUF7151"/>
    <property type="match status" value="4"/>
</dbReference>
<gene>
    <name evidence="6" type="ORF">D7X12_33005</name>
</gene>
<keyword evidence="2" id="KW-0732">Signal</keyword>
<name>A0A3A8N5B6_9BACT</name>
<evidence type="ECO:0000256" key="1">
    <source>
        <dbReference type="ARBA" id="ARBA00004196"/>
    </source>
</evidence>
<keyword evidence="7" id="KW-1185">Reference proteome</keyword>
<evidence type="ECO:0000313" key="6">
    <source>
        <dbReference type="EMBL" id="RKH36315.1"/>
    </source>
</evidence>
<evidence type="ECO:0000259" key="5">
    <source>
        <dbReference type="Pfam" id="PF23657"/>
    </source>
</evidence>
<dbReference type="RefSeq" id="WP_120629202.1">
    <property type="nucleotide sequence ID" value="NZ_RAWG01000302.1"/>
</dbReference>
<dbReference type="PROSITE" id="PS00018">
    <property type="entry name" value="EF_HAND_1"/>
    <property type="match status" value="1"/>
</dbReference>
<dbReference type="Gene3D" id="3.80.10.10">
    <property type="entry name" value="Ribonuclease Inhibitor"/>
    <property type="match status" value="1"/>
</dbReference>
<evidence type="ECO:0000256" key="2">
    <source>
        <dbReference type="ARBA" id="ARBA00022729"/>
    </source>
</evidence>
<accession>A0A3A8N5B6</accession>
<dbReference type="InterPro" id="IPR018247">
    <property type="entry name" value="EF_Hand_1_Ca_BS"/>
</dbReference>
<dbReference type="OrthoDB" id="8832761at2"/>
<dbReference type="PROSITE" id="PS51257">
    <property type="entry name" value="PROKAR_LIPOPROTEIN"/>
    <property type="match status" value="1"/>
</dbReference>
<dbReference type="PANTHER" id="PTHR31018:SF3">
    <property type="entry name" value="RECEPTOR PROTEIN-TYROSINE KINASE"/>
    <property type="match status" value="1"/>
</dbReference>
<feature type="domain" description="DUF7151" evidence="5">
    <location>
        <begin position="190"/>
        <end position="229"/>
    </location>
</feature>
<dbReference type="GO" id="GO:0030313">
    <property type="term" value="C:cell envelope"/>
    <property type="evidence" value="ECO:0007669"/>
    <property type="project" value="UniProtKB-SubCell"/>
</dbReference>